<gene>
    <name evidence="5" type="ORF">JCM19231_5676</name>
</gene>
<keyword evidence="5" id="KW-0456">Lyase</keyword>
<dbReference type="GO" id="GO:0016747">
    <property type="term" value="F:acyltransferase activity, transferring groups other than amino-acyl groups"/>
    <property type="evidence" value="ECO:0007669"/>
    <property type="project" value="InterPro"/>
</dbReference>
<evidence type="ECO:0000256" key="1">
    <source>
        <dbReference type="ARBA" id="ARBA00022741"/>
    </source>
</evidence>
<keyword evidence="2 3" id="KW-0067">ATP-binding</keyword>
<dbReference type="NCBIfam" id="TIGR00124">
    <property type="entry name" value="cit_ly_ligase"/>
    <property type="match status" value="1"/>
</dbReference>
<name>A0A0B8NZ78_9VIBR</name>
<evidence type="ECO:0000256" key="3">
    <source>
        <dbReference type="PIRNR" id="PIRNR005751"/>
    </source>
</evidence>
<dbReference type="Proteomes" id="UP000031671">
    <property type="component" value="Unassembled WGS sequence"/>
</dbReference>
<protein>
    <recommendedName>
        <fullName evidence="3">[Citrate [pro-3S]-lyase] ligase</fullName>
        <ecNumber evidence="3">6.2.1.22</ecNumber>
    </recommendedName>
</protein>
<dbReference type="InterPro" id="IPR005216">
    <property type="entry name" value="Citrate_lyase_ligase"/>
</dbReference>
<dbReference type="SUPFAM" id="SSF52374">
    <property type="entry name" value="Nucleotidylyl transferase"/>
    <property type="match status" value="1"/>
</dbReference>
<reference evidence="5 6" key="1">
    <citation type="submission" date="2015-01" db="EMBL/GenBank/DDBJ databases">
        <title>Vibrio sp. C1 JCM 19231 whole genome shotgun sequence.</title>
        <authorList>
            <person name="Sawabe T."/>
            <person name="Meirelles P."/>
            <person name="Feng G."/>
            <person name="Sayaka M."/>
            <person name="Hattori M."/>
            <person name="Ohkuma M."/>
        </authorList>
    </citation>
    <scope>NUCLEOTIDE SEQUENCE [LARGE SCALE GENOMIC DNA]</scope>
    <source>
        <strain evidence="6">JCM 19231</strain>
    </source>
</reference>
<keyword evidence="1 3" id="KW-0547">Nucleotide-binding</keyword>
<dbReference type="PANTHER" id="PTHR40599">
    <property type="entry name" value="[CITRATE [PRO-3S]-LYASE] LIGASE"/>
    <property type="match status" value="1"/>
</dbReference>
<evidence type="ECO:0000313" key="5">
    <source>
        <dbReference type="EMBL" id="GAM56039.1"/>
    </source>
</evidence>
<dbReference type="Gene3D" id="3.40.50.620">
    <property type="entry name" value="HUPs"/>
    <property type="match status" value="1"/>
</dbReference>
<dbReference type="InterPro" id="IPR014729">
    <property type="entry name" value="Rossmann-like_a/b/a_fold"/>
</dbReference>
<dbReference type="GO" id="GO:0005524">
    <property type="term" value="F:ATP binding"/>
    <property type="evidence" value="ECO:0007669"/>
    <property type="project" value="UniProtKB-UniRule"/>
</dbReference>
<dbReference type="Pfam" id="PF08218">
    <property type="entry name" value="Citrate_ly_lig"/>
    <property type="match status" value="1"/>
</dbReference>
<evidence type="ECO:0000256" key="2">
    <source>
        <dbReference type="ARBA" id="ARBA00022840"/>
    </source>
</evidence>
<dbReference type="InterPro" id="IPR000182">
    <property type="entry name" value="GNAT_dom"/>
</dbReference>
<keyword evidence="3 5" id="KW-0436">Ligase</keyword>
<dbReference type="PIRSF" id="PIRSF005751">
    <property type="entry name" value="Acet_citr_lig"/>
    <property type="match status" value="1"/>
</dbReference>
<sequence>MQMNIAITNAQSVIYLDEIKELLDKQGLRYENDAEYFCTAHTAEGELAGCVGLAGNIIKYFAIQDAFKGEGLSRSMVTEVLLTAHQLGRKSLSIFTTPDKVAIFESMGFTPLTSLNRDSVLLINRPDKLQQVQNELSTHGVSGDKIGAIVMNANPFTKGHAYIVEQAASQCDWLHIFVVSENDQEFSFADRFAMVKQGTAHISNITVHAGNEFIISQRTFPSYFLKKSGLVNQLHAEIDCEVFKRHIAPSLGINHRFVGSEPNCAVTHNYNGVMKQILPPEIQVTELERLNLEGSSISASTARSQLTQAASSVANLLPITTINYLIENCGYALQI</sequence>
<dbReference type="AlphaFoldDB" id="A0A0B8NZ78"/>
<dbReference type="InterPro" id="IPR004821">
    <property type="entry name" value="Cyt_trans-like"/>
</dbReference>
<dbReference type="InterPro" id="IPR016181">
    <property type="entry name" value="Acyl_CoA_acyltransferase"/>
</dbReference>
<dbReference type="Gene3D" id="3.40.630.30">
    <property type="match status" value="1"/>
</dbReference>
<dbReference type="PROSITE" id="PS51186">
    <property type="entry name" value="GNAT"/>
    <property type="match status" value="1"/>
</dbReference>
<dbReference type="PANTHER" id="PTHR40599:SF1">
    <property type="entry name" value="[CITRATE [PRO-3S]-LYASE] LIGASE"/>
    <property type="match status" value="1"/>
</dbReference>
<dbReference type="NCBIfam" id="TIGR00125">
    <property type="entry name" value="cyt_tran_rel"/>
    <property type="match status" value="1"/>
</dbReference>
<accession>A0A0B8NZ78</accession>
<feature type="domain" description="N-acetyltransferase" evidence="4">
    <location>
        <begin position="1"/>
        <end position="127"/>
    </location>
</feature>
<reference evidence="5 6" key="2">
    <citation type="submission" date="2015-01" db="EMBL/GenBank/DDBJ databases">
        <authorList>
            <consortium name="NBRP consortium"/>
            <person name="Sawabe T."/>
            <person name="Meirelles P."/>
            <person name="Feng G."/>
            <person name="Sayaka M."/>
            <person name="Hattori M."/>
            <person name="Ohkuma M."/>
        </authorList>
    </citation>
    <scope>NUCLEOTIDE SEQUENCE [LARGE SCALE GENOMIC DNA]</scope>
    <source>
        <strain evidence="6">JCM 19231</strain>
    </source>
</reference>
<dbReference type="SUPFAM" id="SSF55729">
    <property type="entry name" value="Acyl-CoA N-acyltransferases (Nat)"/>
    <property type="match status" value="1"/>
</dbReference>
<dbReference type="Pfam" id="PF13673">
    <property type="entry name" value="Acetyltransf_10"/>
    <property type="match status" value="1"/>
</dbReference>
<proteinExistence type="predicted"/>
<comment type="caution">
    <text evidence="5">The sequence shown here is derived from an EMBL/GenBank/DDBJ whole genome shotgun (WGS) entry which is preliminary data.</text>
</comment>
<organism evidence="5 6">
    <name type="scientific">Vibrio ishigakensis</name>
    <dbReference type="NCBI Taxonomy" id="1481914"/>
    <lineage>
        <taxon>Bacteria</taxon>
        <taxon>Pseudomonadati</taxon>
        <taxon>Pseudomonadota</taxon>
        <taxon>Gammaproteobacteria</taxon>
        <taxon>Vibrionales</taxon>
        <taxon>Vibrionaceae</taxon>
        <taxon>Vibrio</taxon>
    </lineage>
</organism>
<comment type="function">
    <text evidence="3">Acetylation of prosthetic group (2-(5''-phosphoribosyl)-3'-dephosphocoenzyme-A) of the gamma subunit of citrate lyase.</text>
</comment>
<dbReference type="GO" id="GO:0008771">
    <property type="term" value="F:[citrate (pro-3S)-lyase] ligase activity"/>
    <property type="evidence" value="ECO:0007669"/>
    <property type="project" value="UniProtKB-EC"/>
</dbReference>
<keyword evidence="6" id="KW-1185">Reference proteome</keyword>
<dbReference type="InterPro" id="IPR013166">
    <property type="entry name" value="Citrate_lyase_ligase_C"/>
</dbReference>
<dbReference type="EMBL" id="BBRZ01000022">
    <property type="protein sequence ID" value="GAM56039.1"/>
    <property type="molecule type" value="Genomic_DNA"/>
</dbReference>
<dbReference type="GO" id="GO:0016829">
    <property type="term" value="F:lyase activity"/>
    <property type="evidence" value="ECO:0007669"/>
    <property type="project" value="UniProtKB-KW"/>
</dbReference>
<comment type="catalytic activity">
    <reaction evidence="3">
        <text>holo-[citrate lyase ACP] + acetate + ATP = acetyl-[citrate lyase ACP] + AMP + diphosphate</text>
        <dbReference type="Rhea" id="RHEA:23788"/>
        <dbReference type="Rhea" id="RHEA-COMP:10158"/>
        <dbReference type="Rhea" id="RHEA-COMP:13710"/>
        <dbReference type="ChEBI" id="CHEBI:30089"/>
        <dbReference type="ChEBI" id="CHEBI:30616"/>
        <dbReference type="ChEBI" id="CHEBI:33019"/>
        <dbReference type="ChEBI" id="CHEBI:82683"/>
        <dbReference type="ChEBI" id="CHEBI:137976"/>
        <dbReference type="ChEBI" id="CHEBI:456215"/>
        <dbReference type="EC" id="6.2.1.22"/>
    </reaction>
</comment>
<dbReference type="SMART" id="SM00764">
    <property type="entry name" value="Citrate_ly_lig"/>
    <property type="match status" value="1"/>
</dbReference>
<evidence type="ECO:0000259" key="4">
    <source>
        <dbReference type="PROSITE" id="PS51186"/>
    </source>
</evidence>
<dbReference type="EC" id="6.2.1.22" evidence="3"/>
<evidence type="ECO:0000313" key="6">
    <source>
        <dbReference type="Proteomes" id="UP000031671"/>
    </source>
</evidence>